<sequence length="436" mass="51052">MANIEFGVYSKKIPVNLNIRFYHNKIDINAKTNIFVFDTDFKYKKIAKGKKSSRSVDITNDSVKAKTDKLKKLVYERFIEDFPKGHPITPIWLLKIINEFHERPDGENDPKFFVIPLFDQYIANQKKQINTVTGEPLAEGTITRFEYTKTHIQQVEKHLGKKIRISEVDLVFCNEFIRYHKEVSKYSNTTIYKSISQIKQVLNASVAKGVKINPELNSDKFTIKKDETIDTYLNESEIERIFNYDLSDNDRLDKVRDLFITGLWTGLRISDLKRINSFDISNNRIKIVETEKTNSFIEIPIHPQLKQIIEKREGVLPEISDQKFNLYVKELCELVGIDEVILGGLRNPETNRKEKGYYPKHKLIASHTCRRSFVSNHYGKLDDKTIMAITGHKSHSQFLDYVKTSKREHAEKLEQYWAQQEETKKTKRIQVKPKKK</sequence>
<name>A0A3D9CBT6_9FLAO</name>
<dbReference type="PANTHER" id="PTHR30349">
    <property type="entry name" value="PHAGE INTEGRASE-RELATED"/>
    <property type="match status" value="1"/>
</dbReference>
<dbReference type="Proteomes" id="UP000256686">
    <property type="component" value="Unassembled WGS sequence"/>
</dbReference>
<keyword evidence="1" id="KW-0238">DNA-binding</keyword>
<dbReference type="InterPro" id="IPR010998">
    <property type="entry name" value="Integrase_recombinase_N"/>
</dbReference>
<evidence type="ECO:0000313" key="4">
    <source>
        <dbReference type="EMBL" id="REC62952.1"/>
    </source>
</evidence>
<accession>A0A3D9CBT6</accession>
<dbReference type="RefSeq" id="WP_115970032.1">
    <property type="nucleotide sequence ID" value="NZ_QNVT01000005.1"/>
</dbReference>
<protein>
    <recommendedName>
        <fullName evidence="3">Phage integrase SAM-like domain-containing protein</fullName>
    </recommendedName>
</protein>
<organism evidence="4 5">
    <name type="scientific">Chryseobacterium pennae</name>
    <dbReference type="NCBI Taxonomy" id="2258962"/>
    <lineage>
        <taxon>Bacteria</taxon>
        <taxon>Pseudomonadati</taxon>
        <taxon>Bacteroidota</taxon>
        <taxon>Flavobacteriia</taxon>
        <taxon>Flavobacteriales</taxon>
        <taxon>Weeksellaceae</taxon>
        <taxon>Chryseobacterium group</taxon>
        <taxon>Chryseobacterium</taxon>
    </lineage>
</organism>
<dbReference type="SUPFAM" id="SSF56349">
    <property type="entry name" value="DNA breaking-rejoining enzymes"/>
    <property type="match status" value="1"/>
</dbReference>
<dbReference type="GO" id="GO:0006310">
    <property type="term" value="P:DNA recombination"/>
    <property type="evidence" value="ECO:0007669"/>
    <property type="project" value="UniProtKB-KW"/>
</dbReference>
<dbReference type="Gene3D" id="1.10.443.10">
    <property type="entry name" value="Intergrase catalytic core"/>
    <property type="match status" value="1"/>
</dbReference>
<dbReference type="InterPro" id="IPR013762">
    <property type="entry name" value="Integrase-like_cat_sf"/>
</dbReference>
<evidence type="ECO:0000256" key="1">
    <source>
        <dbReference type="ARBA" id="ARBA00023125"/>
    </source>
</evidence>
<feature type="domain" description="Phage integrase SAM-like" evidence="3">
    <location>
        <begin position="115"/>
        <end position="211"/>
    </location>
</feature>
<gene>
    <name evidence="4" type="ORF">DRF65_06870</name>
</gene>
<dbReference type="Gene3D" id="1.10.150.130">
    <property type="match status" value="1"/>
</dbReference>
<comment type="caution">
    <text evidence="4">The sequence shown here is derived from an EMBL/GenBank/DDBJ whole genome shotgun (WGS) entry which is preliminary data.</text>
</comment>
<keyword evidence="2" id="KW-0233">DNA recombination</keyword>
<dbReference type="InterPro" id="IPR011010">
    <property type="entry name" value="DNA_brk_join_enz"/>
</dbReference>
<keyword evidence="5" id="KW-1185">Reference proteome</keyword>
<dbReference type="GO" id="GO:0003677">
    <property type="term" value="F:DNA binding"/>
    <property type="evidence" value="ECO:0007669"/>
    <property type="project" value="UniProtKB-KW"/>
</dbReference>
<dbReference type="PANTHER" id="PTHR30349:SF64">
    <property type="entry name" value="PROPHAGE INTEGRASE INTD-RELATED"/>
    <property type="match status" value="1"/>
</dbReference>
<dbReference type="AlphaFoldDB" id="A0A3D9CBT6"/>
<dbReference type="EMBL" id="QNVT01000005">
    <property type="protein sequence ID" value="REC62952.1"/>
    <property type="molecule type" value="Genomic_DNA"/>
</dbReference>
<dbReference type="GO" id="GO:0015074">
    <property type="term" value="P:DNA integration"/>
    <property type="evidence" value="ECO:0007669"/>
    <property type="project" value="InterPro"/>
</dbReference>
<dbReference type="InterPro" id="IPR050090">
    <property type="entry name" value="Tyrosine_recombinase_XerCD"/>
</dbReference>
<evidence type="ECO:0000259" key="3">
    <source>
        <dbReference type="Pfam" id="PF13102"/>
    </source>
</evidence>
<proteinExistence type="predicted"/>
<dbReference type="Pfam" id="PF13102">
    <property type="entry name" value="Phage_int_SAM_5"/>
    <property type="match status" value="1"/>
</dbReference>
<dbReference type="InterPro" id="IPR025269">
    <property type="entry name" value="SAM-like_dom"/>
</dbReference>
<evidence type="ECO:0000313" key="5">
    <source>
        <dbReference type="Proteomes" id="UP000256686"/>
    </source>
</evidence>
<reference evidence="5" key="1">
    <citation type="submission" date="2018-06" db="EMBL/GenBank/DDBJ databases">
        <authorList>
            <person name="Lum Nde A."/>
            <person name="Hugo C."/>
        </authorList>
    </citation>
    <scope>NUCLEOTIDE SEQUENCE [LARGE SCALE GENOMIC DNA]</scope>
    <source>
        <strain evidence="5">1_F178</strain>
    </source>
</reference>
<evidence type="ECO:0000256" key="2">
    <source>
        <dbReference type="ARBA" id="ARBA00023172"/>
    </source>
</evidence>